<evidence type="ECO:0000256" key="1">
    <source>
        <dbReference type="ARBA" id="ARBA00022737"/>
    </source>
</evidence>
<dbReference type="Pfam" id="PF23227">
    <property type="entry name" value="HEAT_MROH2B_C"/>
    <property type="match status" value="1"/>
</dbReference>
<keyword evidence="8" id="KW-1185">Reference proteome</keyword>
<evidence type="ECO:0000313" key="8">
    <source>
        <dbReference type="Proteomes" id="UP001652625"/>
    </source>
</evidence>
<dbReference type="InterPro" id="IPR055406">
    <property type="entry name" value="HEAT_Maestro"/>
</dbReference>
<dbReference type="PANTHER" id="PTHR23120:SF0">
    <property type="entry name" value="MAESTRO HEAT-LIKE REPEAT FAMILY MEMBER 1"/>
    <property type="match status" value="1"/>
</dbReference>
<dbReference type="InterPro" id="IPR055408">
    <property type="entry name" value="HEAT_MROH2B-like"/>
</dbReference>
<organism evidence="8 9">
    <name type="scientific">Hydra vulgaris</name>
    <name type="common">Hydra</name>
    <name type="synonym">Hydra attenuata</name>
    <dbReference type="NCBI Taxonomy" id="6087"/>
    <lineage>
        <taxon>Eukaryota</taxon>
        <taxon>Metazoa</taxon>
        <taxon>Cnidaria</taxon>
        <taxon>Hydrozoa</taxon>
        <taxon>Hydroidolina</taxon>
        <taxon>Anthoathecata</taxon>
        <taxon>Aplanulata</taxon>
        <taxon>Hydridae</taxon>
        <taxon>Hydra</taxon>
    </lineage>
</organism>
<accession>A0ABM4DQ18</accession>
<dbReference type="Pfam" id="PF23210">
    <property type="entry name" value="HEAT_Maestro_2"/>
    <property type="match status" value="1"/>
</dbReference>
<evidence type="ECO:0000259" key="4">
    <source>
        <dbReference type="Pfam" id="PF21047"/>
    </source>
</evidence>
<dbReference type="Gene3D" id="1.25.10.10">
    <property type="entry name" value="Leucine-rich Repeat Variant"/>
    <property type="match status" value="5"/>
</dbReference>
<dbReference type="SUPFAM" id="SSF48371">
    <property type="entry name" value="ARM repeat"/>
    <property type="match status" value="3"/>
</dbReference>
<dbReference type="InterPro" id="IPR045206">
    <property type="entry name" value="Maestro_heat-like_prot"/>
</dbReference>
<reference evidence="9" key="1">
    <citation type="submission" date="2025-08" db="UniProtKB">
        <authorList>
            <consortium name="RefSeq"/>
        </authorList>
    </citation>
    <scope>IDENTIFICATION</scope>
</reference>
<feature type="region of interest" description="Disordered" evidence="3">
    <location>
        <begin position="878"/>
        <end position="904"/>
    </location>
</feature>
<name>A0ABM4DQ18_HYDVU</name>
<feature type="compositionally biased region" description="Polar residues" evidence="3">
    <location>
        <begin position="892"/>
        <end position="904"/>
    </location>
</feature>
<dbReference type="Pfam" id="PF23221">
    <property type="entry name" value="HEAT_MROH2B_1st"/>
    <property type="match status" value="1"/>
</dbReference>
<dbReference type="PANTHER" id="PTHR23120">
    <property type="entry name" value="MAESTRO-RELATED HEAT DOMAIN-CONTAINING"/>
    <property type="match status" value="1"/>
</dbReference>
<keyword evidence="1" id="KW-0677">Repeat</keyword>
<feature type="repeat" description="HEAT" evidence="2">
    <location>
        <begin position="1611"/>
        <end position="1640"/>
    </location>
</feature>
<sequence>MERTIKKTGGQVDNLVFAIVDAAFDKKVEVRDDMISALHTLGKQQAELVLSTCVHYLNKHQKLVQGHRVLILDVMTKVIKDAGVNVSLELAKELIVLATNELTKSKDIIPEWQLAASNVLVALGVNFCQEVMIEMLQKVTPGQLPHYFVILTLANLAKENVFGVVPFLKDIFSRMLSMLGTVKADNMRWVLAKCIGSFSEAIIEYCANIENAPYPDIAKDRFYGEIFTAFEIMFSVWLGSSREGRVRLAVIEAFGYMCHIMTKDKLEEYIQRLLHGITGLYRRHSEHHILTQSLCLILNAASCDSSLMLLPLLDLIMNGLHAQACSEIDLANPLGMKNKNEVLRCFQVLTQNFPDRVVGFLQLKLENINDKSRAATLAIIKHIINSSDEYLESKRELLLSTVKVVLYDHNLKVCKSFSQCIIAMAHHRYLLLEGGQSLVEFIIRMCSLKEDKIFKRIIESEDATWSSIKLMNENILQLMATTIENMEDILWPYLVEFVLPVNYTEAIMALCRALTFLANRKQENKDSKFAVQPSNNTNIPKAQALLARLIVLTGHPLKGNGRGLHILSFLKAYSLNISPEIVQMWDVVIPKLTLYLEENSCDVDNWNQKAWEDLILKLLAKTLSEIDSEDWFLTIGREMGTQISLYNGFPEDKNFLYKCLGVILRKIGTTEFIREHLSIIFSTVDHNNQTEREGCAVGVGFCAASHLDQCLMKLEEVTKTQMVRKASGFMGLIKDKSEAEVEKVKSTVMLCYGYVVFYGPSGLVSARLESNVLRVINPHFASTKDSVAKQNLIKAVELIGKAVQPSHMQQDGFVFTRRGDLLKHMQAFLKSEPQNASTECRSMAIDAITNLVKLEPPLSEADLLNIINVCASNVYPVVPKSPENQKNKDNSSSEVTENDGDINTKNAVQSMNTLMCEVSSRDSSPGTLQNMIKILEPYTTSSHNHEREQVMQTVRDILSNFLAITNFQSGMHFSTLGNILGRLLPRCTDPVVSVRQNSVECVQILLTINDRYEGVPANVNDERIEALTQLRENLLHNEPALLFTVVNELSIVISKKVPDEQVKTLIFSLIEGLHDVHSQSSSGACAILNCLIKFRGSEMNKEVPAIIQAIVNNLSVVSFAQTTTGSLVAMRTLASHHLIQVLQTFLEFPVPFNNILCDFWKTLARDKELASDTFEHLLDILLHSLPYTEHEDPRDESKTIRIAAHLPIAISSALTEIFKVPETEKLVTDMFPKLLSAILIRLGSTVDVLSDLKGQKKKNSPSPMSCSIECLKEFIERSKCVLLKQYMDEQNAWEKFENVETFTDGIQVVAIGICKYHSSCVNDLVSALLPSLSSLYDYQRVVPAAIFSELINESCCGDMQLVELLMNSLLSKLVDPSHVVRKLCIRGLGNVASVGGQKLQTYSTTILSAMMAGMDDKEDPQMSITLEAMSGLSKILALLDESSVRQILINICLRIRPCFEKESSAVRAAAISLFGNLARFGKGPSESAFLEQIHTNFISLLLHLHEEDEVTKASKAALRKIGAKLNSVSINEMFQKHLIEDGNLHYGEFINDLSRLIIADHVDKMNFYVMGCVSFFKSNWPEIRANAALFIGFLLGNLKKNQRETISIEHICSALVVLIKDPSPLVRSRAAEAISLLYDY</sequence>
<feature type="domain" description="Maestro/Maestro-like HEAT-repeats" evidence="7">
    <location>
        <begin position="1365"/>
        <end position="1637"/>
    </location>
</feature>
<evidence type="ECO:0000259" key="6">
    <source>
        <dbReference type="Pfam" id="PF23221"/>
    </source>
</evidence>
<dbReference type="InterPro" id="IPR048465">
    <property type="entry name" value="Maestro-like_HEAT"/>
</dbReference>
<protein>
    <submittedName>
        <fullName evidence="9">Maestro heat-like repeat-containing protein family member 1 isoform X2</fullName>
    </submittedName>
</protein>
<evidence type="ECO:0000256" key="2">
    <source>
        <dbReference type="PROSITE-ProRule" id="PRU00103"/>
    </source>
</evidence>
<dbReference type="PROSITE" id="PS50077">
    <property type="entry name" value="HEAT_REPEAT"/>
    <property type="match status" value="1"/>
</dbReference>
<dbReference type="InterPro" id="IPR056282">
    <property type="entry name" value="MROH2B-like_N_HEAT"/>
</dbReference>
<evidence type="ECO:0000259" key="7">
    <source>
        <dbReference type="Pfam" id="PF23227"/>
    </source>
</evidence>
<feature type="domain" description="MROH2B-like N-terminal HEAT-repeats" evidence="6">
    <location>
        <begin position="38"/>
        <end position="258"/>
    </location>
</feature>
<dbReference type="GeneID" id="100204991"/>
<dbReference type="Pfam" id="PF21047">
    <property type="entry name" value="HEAT_Maestro"/>
    <property type="match status" value="1"/>
</dbReference>
<dbReference type="InterPro" id="IPR011989">
    <property type="entry name" value="ARM-like"/>
</dbReference>
<dbReference type="InterPro" id="IPR021133">
    <property type="entry name" value="HEAT_type_2"/>
</dbReference>
<evidence type="ECO:0000313" key="9">
    <source>
        <dbReference type="RefSeq" id="XP_065676674.1"/>
    </source>
</evidence>
<feature type="domain" description="Maestro-like HEAT-repeats" evidence="4">
    <location>
        <begin position="945"/>
        <end position="1171"/>
    </location>
</feature>
<feature type="domain" description="MROH2B-like HEAT-repeats" evidence="5">
    <location>
        <begin position="261"/>
        <end position="887"/>
    </location>
</feature>
<dbReference type="RefSeq" id="XP_065676674.1">
    <property type="nucleotide sequence ID" value="XM_065820602.1"/>
</dbReference>
<dbReference type="Proteomes" id="UP001652625">
    <property type="component" value="Chromosome 15"/>
</dbReference>
<gene>
    <name evidence="9" type="primary">LOC100204991</name>
</gene>
<evidence type="ECO:0000256" key="3">
    <source>
        <dbReference type="SAM" id="MobiDB-lite"/>
    </source>
</evidence>
<evidence type="ECO:0000259" key="5">
    <source>
        <dbReference type="Pfam" id="PF23210"/>
    </source>
</evidence>
<dbReference type="InterPro" id="IPR016024">
    <property type="entry name" value="ARM-type_fold"/>
</dbReference>
<proteinExistence type="predicted"/>